<dbReference type="Proteomes" id="UP000232688">
    <property type="component" value="Unassembled WGS sequence"/>
</dbReference>
<feature type="non-terminal residue" evidence="2">
    <location>
        <position position="212"/>
    </location>
</feature>
<proteinExistence type="predicted"/>
<feature type="compositionally biased region" description="Basic and acidic residues" evidence="1">
    <location>
        <begin position="31"/>
        <end position="51"/>
    </location>
</feature>
<name>A0A2N0QZJ7_9GLOM</name>
<gene>
    <name evidence="2" type="ORF">RhiirA1_402102</name>
</gene>
<feature type="region of interest" description="Disordered" evidence="1">
    <location>
        <begin position="1"/>
        <end position="51"/>
    </location>
</feature>
<protein>
    <submittedName>
        <fullName evidence="2">Uncharacterized protein</fullName>
    </submittedName>
</protein>
<dbReference type="EMBL" id="LLXH01002124">
    <property type="protein sequence ID" value="PKC56496.1"/>
    <property type="molecule type" value="Genomic_DNA"/>
</dbReference>
<organism evidence="2 3">
    <name type="scientific">Rhizophagus irregularis</name>
    <dbReference type="NCBI Taxonomy" id="588596"/>
    <lineage>
        <taxon>Eukaryota</taxon>
        <taxon>Fungi</taxon>
        <taxon>Fungi incertae sedis</taxon>
        <taxon>Mucoromycota</taxon>
        <taxon>Glomeromycotina</taxon>
        <taxon>Glomeromycetes</taxon>
        <taxon>Glomerales</taxon>
        <taxon>Glomeraceae</taxon>
        <taxon>Rhizophagus</taxon>
    </lineage>
</organism>
<evidence type="ECO:0000256" key="1">
    <source>
        <dbReference type="SAM" id="MobiDB-lite"/>
    </source>
</evidence>
<feature type="compositionally biased region" description="Basic and acidic residues" evidence="1">
    <location>
        <begin position="1"/>
        <end position="20"/>
    </location>
</feature>
<dbReference type="VEuPathDB" id="FungiDB:RhiirA1_402102"/>
<sequence length="212" mass="24361">MDEPSRRFETDETSRKDPQDASKLTKRPERRFKTDKTSWKDPQDASELMKRPEGTIVSDLRLGFGSNLHKVVYLEKEQLNPNLDNCKIQKFLSGYLIFNGYPLLQSDMLNPNTNTTINNPLYDHVSFNFVNVKMATDLEVSSIFGKQKSKRGKPLNSIRKDINKRESVGSELNGGYDPPTREMLASQMLEWELTQVNNKVKTEIESETNLTI</sequence>
<evidence type="ECO:0000313" key="3">
    <source>
        <dbReference type="Proteomes" id="UP000232688"/>
    </source>
</evidence>
<comment type="caution">
    <text evidence="2">The sequence shown here is derived from an EMBL/GenBank/DDBJ whole genome shotgun (WGS) entry which is preliminary data.</text>
</comment>
<reference evidence="2 3" key="2">
    <citation type="submission" date="2017-10" db="EMBL/GenBank/DDBJ databases">
        <title>Genome analyses suggest a sexual origin of heterokaryosis in a supposedly ancient asexual fungus.</title>
        <authorList>
            <person name="Corradi N."/>
            <person name="Sedzielewska K."/>
            <person name="Noel J."/>
            <person name="Charron P."/>
            <person name="Farinelli L."/>
            <person name="Marton T."/>
            <person name="Kruger M."/>
            <person name="Pelin A."/>
            <person name="Brachmann A."/>
            <person name="Corradi N."/>
        </authorList>
    </citation>
    <scope>NUCLEOTIDE SEQUENCE [LARGE SCALE GENOMIC DNA]</scope>
    <source>
        <strain evidence="2 3">A1</strain>
    </source>
</reference>
<evidence type="ECO:0000313" key="2">
    <source>
        <dbReference type="EMBL" id="PKC56496.1"/>
    </source>
</evidence>
<dbReference type="AlphaFoldDB" id="A0A2N0QZJ7"/>
<reference evidence="2 3" key="1">
    <citation type="submission" date="2017-10" db="EMBL/GenBank/DDBJ databases">
        <title>Extensive intraspecific genome diversity in a model arbuscular mycorrhizal fungus.</title>
        <authorList>
            <person name="Chen E.C.H."/>
            <person name="Morin E."/>
            <person name="Baudet D."/>
            <person name="Noel J."/>
            <person name="Ndikumana S."/>
            <person name="Charron P."/>
            <person name="St-Onge C."/>
            <person name="Giorgi J."/>
            <person name="Grigoriev I.V."/>
            <person name="Roux C."/>
            <person name="Martin F.M."/>
            <person name="Corradi N."/>
        </authorList>
    </citation>
    <scope>NUCLEOTIDE SEQUENCE [LARGE SCALE GENOMIC DNA]</scope>
    <source>
        <strain evidence="2 3">A1</strain>
    </source>
</reference>
<accession>A0A2N0QZJ7</accession>